<dbReference type="SMART" id="SM00382">
    <property type="entry name" value="AAA"/>
    <property type="match status" value="1"/>
</dbReference>
<gene>
    <name evidence="9" type="ORF">AF333_07495</name>
    <name evidence="10" type="ORF">SAMN04487909_106105</name>
</gene>
<proteinExistence type="predicted"/>
<dbReference type="InterPro" id="IPR009057">
    <property type="entry name" value="Homeodomain-like_sf"/>
</dbReference>
<dbReference type="InterPro" id="IPR027417">
    <property type="entry name" value="P-loop_NTPase"/>
</dbReference>
<dbReference type="InterPro" id="IPR002078">
    <property type="entry name" value="Sigma_54_int"/>
</dbReference>
<accession>A0A0D1XWX7</accession>
<feature type="modified residue" description="4-aspartylphosphate" evidence="6">
    <location>
        <position position="51"/>
    </location>
</feature>
<keyword evidence="4" id="KW-0238">DNA-binding</keyword>
<dbReference type="GO" id="GO:0000160">
    <property type="term" value="P:phosphorelay signal transduction system"/>
    <property type="evidence" value="ECO:0007669"/>
    <property type="project" value="InterPro"/>
</dbReference>
<keyword evidence="11" id="KW-1185">Reference proteome</keyword>
<dbReference type="InterPro" id="IPR025943">
    <property type="entry name" value="Sigma_54_int_dom_ATP-bd_2"/>
</dbReference>
<evidence type="ECO:0000256" key="3">
    <source>
        <dbReference type="ARBA" id="ARBA00023015"/>
    </source>
</evidence>
<evidence type="ECO:0000256" key="4">
    <source>
        <dbReference type="ARBA" id="ARBA00023125"/>
    </source>
</evidence>
<keyword evidence="5" id="KW-0804">Transcription</keyword>
<dbReference type="Pfam" id="PF02954">
    <property type="entry name" value="HTH_8"/>
    <property type="match status" value="1"/>
</dbReference>
<dbReference type="AlphaFoldDB" id="A0A0D1XWX7"/>
<evidence type="ECO:0000259" key="7">
    <source>
        <dbReference type="PROSITE" id="PS50045"/>
    </source>
</evidence>
<evidence type="ECO:0000256" key="2">
    <source>
        <dbReference type="ARBA" id="ARBA00022840"/>
    </source>
</evidence>
<dbReference type="InterPro" id="IPR058031">
    <property type="entry name" value="AAA_lid_NorR"/>
</dbReference>
<dbReference type="InterPro" id="IPR011006">
    <property type="entry name" value="CheY-like_superfamily"/>
</dbReference>
<dbReference type="Gene3D" id="3.40.50.300">
    <property type="entry name" value="P-loop containing nucleotide triphosphate hydrolases"/>
    <property type="match status" value="1"/>
</dbReference>
<dbReference type="SUPFAM" id="SSF52172">
    <property type="entry name" value="CheY-like"/>
    <property type="match status" value="1"/>
</dbReference>
<evidence type="ECO:0000256" key="6">
    <source>
        <dbReference type="PROSITE-ProRule" id="PRU00169"/>
    </source>
</evidence>
<dbReference type="PANTHER" id="PTHR32071:SF113">
    <property type="entry name" value="ALGINATE BIOSYNTHESIS TRANSCRIPTIONAL REGULATORY PROTEIN ALGB"/>
    <property type="match status" value="1"/>
</dbReference>
<dbReference type="SUPFAM" id="SSF52540">
    <property type="entry name" value="P-loop containing nucleoside triphosphate hydrolases"/>
    <property type="match status" value="1"/>
</dbReference>
<keyword evidence="3" id="KW-0805">Transcription regulation</keyword>
<keyword evidence="2" id="KW-0067">ATP-binding</keyword>
<dbReference type="InterPro" id="IPR025662">
    <property type="entry name" value="Sigma_54_int_dom_ATP-bd_1"/>
</dbReference>
<dbReference type="InterPro" id="IPR003593">
    <property type="entry name" value="AAA+_ATPase"/>
</dbReference>
<dbReference type="RefSeq" id="WP_043065538.1">
    <property type="nucleotide sequence ID" value="NZ_BJOA01000020.1"/>
</dbReference>
<evidence type="ECO:0000313" key="12">
    <source>
        <dbReference type="Proteomes" id="UP000182836"/>
    </source>
</evidence>
<dbReference type="Gene3D" id="1.10.10.60">
    <property type="entry name" value="Homeodomain-like"/>
    <property type="match status" value="1"/>
</dbReference>
<evidence type="ECO:0000256" key="1">
    <source>
        <dbReference type="ARBA" id="ARBA00022741"/>
    </source>
</evidence>
<feature type="domain" description="Response regulatory" evidence="8">
    <location>
        <begin position="3"/>
        <end position="116"/>
    </location>
</feature>
<dbReference type="CDD" id="cd00009">
    <property type="entry name" value="AAA"/>
    <property type="match status" value="1"/>
</dbReference>
<feature type="domain" description="Sigma-54 factor interaction" evidence="7">
    <location>
        <begin position="141"/>
        <end position="370"/>
    </location>
</feature>
<dbReference type="PROSITE" id="PS00675">
    <property type="entry name" value="SIGMA54_INTERACT_1"/>
    <property type="match status" value="1"/>
</dbReference>
<dbReference type="EMBL" id="LGUG01000004">
    <property type="protein sequence ID" value="KON95348.1"/>
    <property type="molecule type" value="Genomic_DNA"/>
</dbReference>
<dbReference type="PROSITE" id="PS50110">
    <property type="entry name" value="RESPONSE_REGULATORY"/>
    <property type="match status" value="1"/>
</dbReference>
<dbReference type="PATRIC" id="fig|47500.12.peg.5353"/>
<dbReference type="Pfam" id="PF00072">
    <property type="entry name" value="Response_reg"/>
    <property type="match status" value="1"/>
</dbReference>
<dbReference type="PROSITE" id="PS00688">
    <property type="entry name" value="SIGMA54_INTERACT_3"/>
    <property type="match status" value="1"/>
</dbReference>
<dbReference type="Pfam" id="PF25601">
    <property type="entry name" value="AAA_lid_14"/>
    <property type="match status" value="1"/>
</dbReference>
<dbReference type="Gene3D" id="1.10.8.60">
    <property type="match status" value="1"/>
</dbReference>
<dbReference type="SUPFAM" id="SSF46689">
    <property type="entry name" value="Homeodomain-like"/>
    <property type="match status" value="1"/>
</dbReference>
<reference evidence="10 12" key="2">
    <citation type="submission" date="2016-10" db="EMBL/GenBank/DDBJ databases">
        <authorList>
            <person name="de Groot N.N."/>
        </authorList>
    </citation>
    <scope>NUCLEOTIDE SEQUENCE [LARGE SCALE GENOMIC DNA]</scope>
    <source>
        <strain evidence="10 12">DSM 2895</strain>
    </source>
</reference>
<protein>
    <submittedName>
        <fullName evidence="9 10">Regulator</fullName>
    </submittedName>
</protein>
<dbReference type="SMART" id="SM00448">
    <property type="entry name" value="REC"/>
    <property type="match status" value="1"/>
</dbReference>
<dbReference type="PROSITE" id="PS00676">
    <property type="entry name" value="SIGMA54_INTERACT_2"/>
    <property type="match status" value="1"/>
</dbReference>
<dbReference type="GO" id="GO:0043565">
    <property type="term" value="F:sequence-specific DNA binding"/>
    <property type="evidence" value="ECO:0007669"/>
    <property type="project" value="InterPro"/>
</dbReference>
<dbReference type="FunFam" id="3.40.50.300:FF:000006">
    <property type="entry name" value="DNA-binding transcriptional regulator NtrC"/>
    <property type="match status" value="1"/>
</dbReference>
<name>A0A0D1XWX7_ANEMI</name>
<dbReference type="Pfam" id="PF00158">
    <property type="entry name" value="Sigma54_activat"/>
    <property type="match status" value="1"/>
</dbReference>
<dbReference type="Proteomes" id="UP000182836">
    <property type="component" value="Unassembled WGS sequence"/>
</dbReference>
<keyword evidence="6" id="KW-0597">Phosphoprotein</keyword>
<evidence type="ECO:0000313" key="11">
    <source>
        <dbReference type="Proteomes" id="UP000037269"/>
    </source>
</evidence>
<evidence type="ECO:0000256" key="5">
    <source>
        <dbReference type="ARBA" id="ARBA00023163"/>
    </source>
</evidence>
<dbReference type="OrthoDB" id="9771372at2"/>
<organism evidence="9 11">
    <name type="scientific">Aneurinibacillus migulanus</name>
    <name type="common">Bacillus migulanus</name>
    <dbReference type="NCBI Taxonomy" id="47500"/>
    <lineage>
        <taxon>Bacteria</taxon>
        <taxon>Bacillati</taxon>
        <taxon>Bacillota</taxon>
        <taxon>Bacilli</taxon>
        <taxon>Bacillales</taxon>
        <taxon>Paenibacillaceae</taxon>
        <taxon>Aneurinibacillus group</taxon>
        <taxon>Aneurinibacillus</taxon>
    </lineage>
</organism>
<dbReference type="PROSITE" id="PS50045">
    <property type="entry name" value="SIGMA54_INTERACT_4"/>
    <property type="match status" value="1"/>
</dbReference>
<dbReference type="PANTHER" id="PTHR32071">
    <property type="entry name" value="TRANSCRIPTIONAL REGULATORY PROTEIN"/>
    <property type="match status" value="1"/>
</dbReference>
<dbReference type="EMBL" id="FNED01000006">
    <property type="protein sequence ID" value="SDI66989.1"/>
    <property type="molecule type" value="Genomic_DNA"/>
</dbReference>
<dbReference type="InterPro" id="IPR025944">
    <property type="entry name" value="Sigma_54_int_dom_CS"/>
</dbReference>
<dbReference type="GeneID" id="42305040"/>
<keyword evidence="1" id="KW-0547">Nucleotide-binding</keyword>
<dbReference type="STRING" id="47500.AF333_07495"/>
<dbReference type="InterPro" id="IPR001789">
    <property type="entry name" value="Sig_transdc_resp-reg_receiver"/>
</dbReference>
<evidence type="ECO:0000313" key="10">
    <source>
        <dbReference type="EMBL" id="SDI66989.1"/>
    </source>
</evidence>
<dbReference type="GO" id="GO:0005524">
    <property type="term" value="F:ATP binding"/>
    <property type="evidence" value="ECO:0007669"/>
    <property type="project" value="UniProtKB-KW"/>
</dbReference>
<evidence type="ECO:0000313" key="9">
    <source>
        <dbReference type="EMBL" id="KON95348.1"/>
    </source>
</evidence>
<reference evidence="9 11" key="1">
    <citation type="submission" date="2015-07" db="EMBL/GenBank/DDBJ databases">
        <title>Fjat-14205 dsm 2895.</title>
        <authorList>
            <person name="Liu B."/>
            <person name="Wang J."/>
            <person name="Zhu Y."/>
            <person name="Liu G."/>
            <person name="Chen Q."/>
            <person name="Chen Z."/>
            <person name="Lan J."/>
            <person name="Che J."/>
            <person name="Ge C."/>
            <person name="Shi H."/>
            <person name="Pan Z."/>
            <person name="Liu X."/>
        </authorList>
    </citation>
    <scope>NUCLEOTIDE SEQUENCE [LARGE SCALE GENOMIC DNA]</scope>
    <source>
        <strain evidence="9 11">DSM 2895</strain>
    </source>
</reference>
<evidence type="ECO:0000259" key="8">
    <source>
        <dbReference type="PROSITE" id="PS50110"/>
    </source>
</evidence>
<sequence length="451" mass="51249">MYHVMVIDDEPTICQSLTFALEDEYHVYAFTDPREALPLLERMEIAIVLLDLKIGEYDGMEILEEIKRISPSTIVIIMTAYGSIPSSVEAMRKGAFSYATKPLHIDELEVLIQKAEEVYALQSKVRWLSDELEKVTDNNGLIGESAAMREIFTLIDKVKDIGSNILITGESGTGKEVVARTIHYESKRRNKRFQAINCAAIPSHLLESELFGHEKGAFTGALQRKAGLFVLADGGTIFLDEIGEMDLALQGKLLRVLQERKVMPVGGTEEIEIDVRIIGATNRDLTKEVKENRFREDLYYRLNVIPIHLPPLRERKEDIPLLMEFFVRKISDKMGKPVEGVTEEALRLLQQYSFPGNIRELQNMVERAIALTNSSCIQKDDLPTEIKNHTRAFISNTLIPIYVGETMEDVEKKVILHNLAAFNGNQRRTAQIIGIGERTMRDKVKKYREQK</sequence>
<dbReference type="Gene3D" id="3.40.50.2300">
    <property type="match status" value="1"/>
</dbReference>
<dbReference type="InterPro" id="IPR002197">
    <property type="entry name" value="HTH_Fis"/>
</dbReference>
<dbReference type="GO" id="GO:0006355">
    <property type="term" value="P:regulation of DNA-templated transcription"/>
    <property type="evidence" value="ECO:0007669"/>
    <property type="project" value="InterPro"/>
</dbReference>
<dbReference type="Proteomes" id="UP000037269">
    <property type="component" value="Unassembled WGS sequence"/>
</dbReference>